<proteinExistence type="predicted"/>
<evidence type="ECO:0000313" key="1">
    <source>
        <dbReference type="EMBL" id="MED6161106.1"/>
    </source>
</evidence>
<comment type="caution">
    <text evidence="1">The sequence shown here is derived from an EMBL/GenBank/DDBJ whole genome shotgun (WGS) entry which is preliminary data.</text>
</comment>
<sequence length="111" mass="12361">MDVSFQMELEQCYLDLISSGYDPISEKRSRFFSIIVTCSAFGPICTLSSSPSACGLSGWLEVYEMDLSSCVQFCWSGELLFGVMQCGAMAPLCLRDVPFEYPYFTIVGDEL</sequence>
<accession>A0ABU6UJ77</accession>
<evidence type="ECO:0000313" key="2">
    <source>
        <dbReference type="Proteomes" id="UP001341840"/>
    </source>
</evidence>
<dbReference type="Proteomes" id="UP001341840">
    <property type="component" value="Unassembled WGS sequence"/>
</dbReference>
<dbReference type="EMBL" id="JASCZI010121303">
    <property type="protein sequence ID" value="MED6161106.1"/>
    <property type="molecule type" value="Genomic_DNA"/>
</dbReference>
<reference evidence="1 2" key="1">
    <citation type="journal article" date="2023" name="Plants (Basel)">
        <title>Bridging the Gap: Combining Genomics and Transcriptomics Approaches to Understand Stylosanthes scabra, an Orphan Legume from the Brazilian Caatinga.</title>
        <authorList>
            <person name="Ferreira-Neto J.R.C."/>
            <person name="da Silva M.D."/>
            <person name="Binneck E."/>
            <person name="de Melo N.F."/>
            <person name="da Silva R.H."/>
            <person name="de Melo A.L.T.M."/>
            <person name="Pandolfi V."/>
            <person name="Bustamante F.O."/>
            <person name="Brasileiro-Vidal A.C."/>
            <person name="Benko-Iseppon A.M."/>
        </authorList>
    </citation>
    <scope>NUCLEOTIDE SEQUENCE [LARGE SCALE GENOMIC DNA]</scope>
    <source>
        <tissue evidence="1">Leaves</tissue>
    </source>
</reference>
<protein>
    <submittedName>
        <fullName evidence="1">Uncharacterized protein</fullName>
    </submittedName>
</protein>
<gene>
    <name evidence="1" type="ORF">PIB30_057631</name>
</gene>
<name>A0ABU6UJ77_9FABA</name>
<organism evidence="1 2">
    <name type="scientific">Stylosanthes scabra</name>
    <dbReference type="NCBI Taxonomy" id="79078"/>
    <lineage>
        <taxon>Eukaryota</taxon>
        <taxon>Viridiplantae</taxon>
        <taxon>Streptophyta</taxon>
        <taxon>Embryophyta</taxon>
        <taxon>Tracheophyta</taxon>
        <taxon>Spermatophyta</taxon>
        <taxon>Magnoliopsida</taxon>
        <taxon>eudicotyledons</taxon>
        <taxon>Gunneridae</taxon>
        <taxon>Pentapetalae</taxon>
        <taxon>rosids</taxon>
        <taxon>fabids</taxon>
        <taxon>Fabales</taxon>
        <taxon>Fabaceae</taxon>
        <taxon>Papilionoideae</taxon>
        <taxon>50 kb inversion clade</taxon>
        <taxon>dalbergioids sensu lato</taxon>
        <taxon>Dalbergieae</taxon>
        <taxon>Pterocarpus clade</taxon>
        <taxon>Stylosanthes</taxon>
    </lineage>
</organism>
<keyword evidence="2" id="KW-1185">Reference proteome</keyword>